<keyword evidence="4 6" id="KW-0732">Signal</keyword>
<evidence type="ECO:0000256" key="4">
    <source>
        <dbReference type="ARBA" id="ARBA00022729"/>
    </source>
</evidence>
<dbReference type="CDD" id="cd01138">
    <property type="entry name" value="FeuA"/>
    <property type="match status" value="1"/>
</dbReference>
<keyword evidence="9" id="KW-1185">Reference proteome</keyword>
<feature type="region of interest" description="Disordered" evidence="5">
    <location>
        <begin position="32"/>
        <end position="66"/>
    </location>
</feature>
<proteinExistence type="inferred from homology"/>
<dbReference type="GO" id="GO:0030288">
    <property type="term" value="C:outer membrane-bounded periplasmic space"/>
    <property type="evidence" value="ECO:0007669"/>
    <property type="project" value="TreeGrafter"/>
</dbReference>
<gene>
    <name evidence="8" type="ORF">DFP95_103134</name>
</gene>
<evidence type="ECO:0000256" key="1">
    <source>
        <dbReference type="ARBA" id="ARBA00004196"/>
    </source>
</evidence>
<comment type="subcellular location">
    <subcellularLocation>
        <location evidence="1">Cell envelope</location>
    </subcellularLocation>
</comment>
<dbReference type="AlphaFoldDB" id="A0A3D9IQ25"/>
<evidence type="ECO:0000313" key="8">
    <source>
        <dbReference type="EMBL" id="RED63893.1"/>
    </source>
</evidence>
<evidence type="ECO:0000256" key="3">
    <source>
        <dbReference type="ARBA" id="ARBA00022448"/>
    </source>
</evidence>
<comment type="similarity">
    <text evidence="2">Belongs to the bacterial solute-binding protein 8 family.</text>
</comment>
<name>A0A3D9IQ25_9BACL</name>
<evidence type="ECO:0000256" key="5">
    <source>
        <dbReference type="SAM" id="MobiDB-lite"/>
    </source>
</evidence>
<dbReference type="PANTHER" id="PTHR30532:SF1">
    <property type="entry name" value="IRON(3+)-HYDROXAMATE-BINDING PROTEIN FHUD"/>
    <property type="match status" value="1"/>
</dbReference>
<protein>
    <submittedName>
        <fullName evidence="8">Iron complex transport system substrate-binding protein</fullName>
    </submittedName>
</protein>
<dbReference type="RefSeq" id="WP_425453255.1">
    <property type="nucleotide sequence ID" value="NZ_QRDY01000003.1"/>
</dbReference>
<sequence>MFNGRKQKNKFAVLMVGMIALTLVAAACGKNENNEDASASPSASASAPASTEPSASPSASAVTATEKTMTDALGNEVVIPANPQRVLATYLEDQLVALGVKPVAQWSVANGVQDYLKAELEGVPTIAYDLPFEAVTSFEPDLIIMGSAAAVEGDKYAQYSQIAPTYTIGDQVNNDWRQSLLKIGEILNKSDVAEKVLADYEAKATDAKDKLQQAAPDQSAAALWLVQKQFYVVSDKLSSGSVLYQDLGLKVPSVVAEISKTSGSNWLPISLEQLAQLDADHLFLVNSDASTGSEALKDPVWQGIPAVKNGNLYEYPNTSSWLYTGTIANTQIIDDVLESIVK</sequence>
<feature type="chain" id="PRO_5038947049" evidence="6">
    <location>
        <begin position="26"/>
        <end position="342"/>
    </location>
</feature>
<evidence type="ECO:0000256" key="6">
    <source>
        <dbReference type="SAM" id="SignalP"/>
    </source>
</evidence>
<evidence type="ECO:0000259" key="7">
    <source>
        <dbReference type="PROSITE" id="PS50983"/>
    </source>
</evidence>
<evidence type="ECO:0000256" key="2">
    <source>
        <dbReference type="ARBA" id="ARBA00008814"/>
    </source>
</evidence>
<dbReference type="Proteomes" id="UP000256869">
    <property type="component" value="Unassembled WGS sequence"/>
</dbReference>
<dbReference type="Gene3D" id="3.40.50.1980">
    <property type="entry name" value="Nitrogenase molybdenum iron protein domain"/>
    <property type="match status" value="2"/>
</dbReference>
<feature type="signal peptide" evidence="6">
    <location>
        <begin position="1"/>
        <end position="25"/>
    </location>
</feature>
<reference evidence="8 9" key="1">
    <citation type="submission" date="2018-07" db="EMBL/GenBank/DDBJ databases">
        <title>Genomic Encyclopedia of Type Strains, Phase III (KMG-III): the genomes of soil and plant-associated and newly described type strains.</title>
        <authorList>
            <person name="Whitman W."/>
        </authorList>
    </citation>
    <scope>NUCLEOTIDE SEQUENCE [LARGE SCALE GENOMIC DNA]</scope>
    <source>
        <strain evidence="8 9">CECT 8236</strain>
    </source>
</reference>
<dbReference type="SUPFAM" id="SSF53807">
    <property type="entry name" value="Helical backbone' metal receptor"/>
    <property type="match status" value="1"/>
</dbReference>
<organism evidence="8 9">
    <name type="scientific">Cohnella lupini</name>
    <dbReference type="NCBI Taxonomy" id="1294267"/>
    <lineage>
        <taxon>Bacteria</taxon>
        <taxon>Bacillati</taxon>
        <taxon>Bacillota</taxon>
        <taxon>Bacilli</taxon>
        <taxon>Bacillales</taxon>
        <taxon>Paenibacillaceae</taxon>
        <taxon>Cohnella</taxon>
    </lineage>
</organism>
<keyword evidence="3" id="KW-0813">Transport</keyword>
<feature type="domain" description="Fe/B12 periplasmic-binding" evidence="7">
    <location>
        <begin position="83"/>
        <end position="342"/>
    </location>
</feature>
<evidence type="ECO:0000313" key="9">
    <source>
        <dbReference type="Proteomes" id="UP000256869"/>
    </source>
</evidence>
<feature type="compositionally biased region" description="Low complexity" evidence="5">
    <location>
        <begin position="37"/>
        <end position="65"/>
    </location>
</feature>
<dbReference type="InterPro" id="IPR051313">
    <property type="entry name" value="Bact_iron-sidero_bind"/>
</dbReference>
<dbReference type="PROSITE" id="PS51257">
    <property type="entry name" value="PROKAR_LIPOPROTEIN"/>
    <property type="match status" value="1"/>
</dbReference>
<dbReference type="GO" id="GO:1901678">
    <property type="term" value="P:iron coordination entity transport"/>
    <property type="evidence" value="ECO:0007669"/>
    <property type="project" value="UniProtKB-ARBA"/>
</dbReference>
<dbReference type="InterPro" id="IPR002491">
    <property type="entry name" value="ABC_transptr_periplasmic_BD"/>
</dbReference>
<dbReference type="PROSITE" id="PS50983">
    <property type="entry name" value="FE_B12_PBP"/>
    <property type="match status" value="1"/>
</dbReference>
<accession>A0A3D9IQ25</accession>
<comment type="caution">
    <text evidence="8">The sequence shown here is derived from an EMBL/GenBank/DDBJ whole genome shotgun (WGS) entry which is preliminary data.</text>
</comment>
<dbReference type="PANTHER" id="PTHR30532">
    <property type="entry name" value="IRON III DICITRATE-BINDING PERIPLASMIC PROTEIN"/>
    <property type="match status" value="1"/>
</dbReference>
<dbReference type="Pfam" id="PF01497">
    <property type="entry name" value="Peripla_BP_2"/>
    <property type="match status" value="1"/>
</dbReference>
<dbReference type="EMBL" id="QRDY01000003">
    <property type="protein sequence ID" value="RED63893.1"/>
    <property type="molecule type" value="Genomic_DNA"/>
</dbReference>